<keyword evidence="1" id="KW-0479">Metal-binding</keyword>
<dbReference type="PROSITE" id="PS00080">
    <property type="entry name" value="MULTICOPPER_OXIDASE2"/>
    <property type="match status" value="1"/>
</dbReference>
<proteinExistence type="predicted"/>
<dbReference type="EMBL" id="QXDJ01000012">
    <property type="protein sequence ID" value="RII31829.1"/>
    <property type="molecule type" value="Genomic_DNA"/>
</dbReference>
<dbReference type="InterPro" id="IPR011706">
    <property type="entry name" value="Cu-oxidase_C"/>
</dbReference>
<evidence type="ECO:0000313" key="7">
    <source>
        <dbReference type="EMBL" id="RII31829.1"/>
    </source>
</evidence>
<dbReference type="InterPro" id="IPR001117">
    <property type="entry name" value="Cu-oxidase_2nd"/>
</dbReference>
<reference evidence="7 8" key="1">
    <citation type="submission" date="2018-08" db="EMBL/GenBank/DDBJ databases">
        <title>Genome of Clostridium chromiireducens C1, DSM12136.</title>
        <authorList>
            <person name="Xing M."/>
            <person name="Wei Y."/>
            <person name="Ang E.L."/>
            <person name="Zhao H."/>
            <person name="Zhang Y."/>
        </authorList>
    </citation>
    <scope>NUCLEOTIDE SEQUENCE [LARGE SCALE GENOMIC DNA]</scope>
    <source>
        <strain evidence="7 8">C1</strain>
    </source>
</reference>
<evidence type="ECO:0000256" key="2">
    <source>
        <dbReference type="ARBA" id="ARBA00023002"/>
    </source>
</evidence>
<evidence type="ECO:0000259" key="5">
    <source>
        <dbReference type="Pfam" id="PF07731"/>
    </source>
</evidence>
<dbReference type="InterPro" id="IPR011707">
    <property type="entry name" value="Cu-oxidase-like_N"/>
</dbReference>
<dbReference type="RefSeq" id="WP_119368295.1">
    <property type="nucleotide sequence ID" value="NZ_QXDJ01000012.1"/>
</dbReference>
<comment type="caution">
    <text evidence="7">The sequence shown here is derived from an EMBL/GenBank/DDBJ whole genome shotgun (WGS) entry which is preliminary data.</text>
</comment>
<dbReference type="GO" id="GO:0005507">
    <property type="term" value="F:copper ion binding"/>
    <property type="evidence" value="ECO:0007669"/>
    <property type="project" value="InterPro"/>
</dbReference>
<keyword evidence="2" id="KW-0560">Oxidoreductase</keyword>
<name>A0A399IHY6_9CLOT</name>
<gene>
    <name evidence="7" type="ORF">D2A34_26035</name>
</gene>
<accession>A0A399IHY6</accession>
<protein>
    <submittedName>
        <fullName evidence="7">Multicopper oxidase family protein</fullName>
    </submittedName>
</protein>
<evidence type="ECO:0000259" key="4">
    <source>
        <dbReference type="Pfam" id="PF00394"/>
    </source>
</evidence>
<dbReference type="InterPro" id="IPR045087">
    <property type="entry name" value="Cu-oxidase_fam"/>
</dbReference>
<dbReference type="Pfam" id="PF00394">
    <property type="entry name" value="Cu-oxidase"/>
    <property type="match status" value="1"/>
</dbReference>
<dbReference type="Pfam" id="PF07731">
    <property type="entry name" value="Cu-oxidase_2"/>
    <property type="match status" value="1"/>
</dbReference>
<dbReference type="Proteomes" id="UP000265930">
    <property type="component" value="Unassembled WGS sequence"/>
</dbReference>
<evidence type="ECO:0000256" key="3">
    <source>
        <dbReference type="ARBA" id="ARBA00023008"/>
    </source>
</evidence>
<dbReference type="PANTHER" id="PTHR11709:SF394">
    <property type="entry name" value="FI03373P-RELATED"/>
    <property type="match status" value="1"/>
</dbReference>
<evidence type="ECO:0000313" key="8">
    <source>
        <dbReference type="Proteomes" id="UP000265930"/>
    </source>
</evidence>
<dbReference type="InterPro" id="IPR008972">
    <property type="entry name" value="Cupredoxin"/>
</dbReference>
<sequence length="521" mass="58472">MSKKKNAILSFIAFIVAGMSIAVYLNQNVSMKKIQNTESKQQNQNLSVNEHEYANNIIKPSPGQPIKKFDLVAIENNLQIKEGINIPVWTYNGTVPGAEIRVTQGDFVQVKLKNLLSNPVTIHWHGYPLNSAMDGVPGLNQDAIKPGESFTYEFSADVPGTYWYHSHQEGAEQVDKGLYGALIVEPKDKEKPDKDFTLILDEWMGNSDGMAGMNESNNTAQNVEEASAKEEEEMNSMYNIYTVNGKSGKLVEPLNVNKEDTVRLRFINSGYRSHGIHIPGTDIKVISTDGQDINGAQVIKDNIINISPGERYDIEFKVNSSDNFYIDFHDSNKFNEQIKIPVNIVGGTGKYIEENNLNLQQFDLANYGESLINAYNLDQSYDKNYNIDLGVGLKEGTLQYTINGDTFSELPSLKLKKDDIVKITYNNKSNVDHPMHLHGHFFQVIAKNGEPVKGAQMMKDTLMIKANESYTIAFKADNPGNWVQHCHELHHAAAGMMQKVEYEGFESNYTPNPNDTFNKPE</sequence>
<dbReference type="AlphaFoldDB" id="A0A399IHY6"/>
<dbReference type="Gene3D" id="2.60.40.420">
    <property type="entry name" value="Cupredoxins - blue copper proteins"/>
    <property type="match status" value="2"/>
</dbReference>
<dbReference type="CDD" id="cd04202">
    <property type="entry name" value="CuRO_D2_2dMcoN_like"/>
    <property type="match status" value="2"/>
</dbReference>
<feature type="domain" description="Plastocyanin-like" evidence="4">
    <location>
        <begin position="218"/>
        <end position="334"/>
    </location>
</feature>
<dbReference type="SUPFAM" id="SSF49503">
    <property type="entry name" value="Cupredoxins"/>
    <property type="match status" value="3"/>
</dbReference>
<dbReference type="PANTHER" id="PTHR11709">
    <property type="entry name" value="MULTI-COPPER OXIDASE"/>
    <property type="match status" value="1"/>
</dbReference>
<keyword evidence="3" id="KW-0186">Copper</keyword>
<dbReference type="GO" id="GO:0016491">
    <property type="term" value="F:oxidoreductase activity"/>
    <property type="evidence" value="ECO:0007669"/>
    <property type="project" value="UniProtKB-KW"/>
</dbReference>
<evidence type="ECO:0000259" key="6">
    <source>
        <dbReference type="Pfam" id="PF07732"/>
    </source>
</evidence>
<evidence type="ECO:0000256" key="1">
    <source>
        <dbReference type="ARBA" id="ARBA00022723"/>
    </source>
</evidence>
<dbReference type="Pfam" id="PF07732">
    <property type="entry name" value="Cu-oxidase_3"/>
    <property type="match status" value="1"/>
</dbReference>
<dbReference type="CDD" id="cd13861">
    <property type="entry name" value="CuRO_1_CumA_like"/>
    <property type="match status" value="1"/>
</dbReference>
<organism evidence="7 8">
    <name type="scientific">Clostridium chromiireducens</name>
    <dbReference type="NCBI Taxonomy" id="225345"/>
    <lineage>
        <taxon>Bacteria</taxon>
        <taxon>Bacillati</taxon>
        <taxon>Bacillota</taxon>
        <taxon>Clostridia</taxon>
        <taxon>Eubacteriales</taxon>
        <taxon>Clostridiaceae</taxon>
        <taxon>Clostridium</taxon>
    </lineage>
</organism>
<feature type="domain" description="Plastocyanin-like" evidence="5">
    <location>
        <begin position="399"/>
        <end position="501"/>
    </location>
</feature>
<dbReference type="InterPro" id="IPR002355">
    <property type="entry name" value="Cu_oxidase_Cu_BS"/>
</dbReference>
<feature type="domain" description="Plastocyanin-like" evidence="6">
    <location>
        <begin position="78"/>
        <end position="188"/>
    </location>
</feature>